<sequence>MSLGVIGSNQDPETADLQEATANKREASKCIGNPDDLIKPSSIQKMSLAVRADEESFADPIDTSFSRCGDASEQYQPPFFDALMLEMDATRISSDVEDNSCKGSHSCPMRVVPISSEGIQYPDACSFPSSMEKSHSFGKLFSNDLPDVVDRKSMDAEYDSLPFLVMQAPEHLHRIIQFSDQGGVPQCSINRAEERHPTAGHFTILFADIMRRGINLIDADEPGIVPPSSPFNLLLMKTGGLL</sequence>
<dbReference type="AlphaFoldDB" id="A0AAD3TEU9"/>
<reference evidence="2" key="1">
    <citation type="submission" date="2023-05" db="EMBL/GenBank/DDBJ databases">
        <title>Nepenthes gracilis genome sequencing.</title>
        <authorList>
            <person name="Fukushima K."/>
        </authorList>
    </citation>
    <scope>NUCLEOTIDE SEQUENCE</scope>
    <source>
        <strain evidence="2">SING2019-196</strain>
    </source>
</reference>
<dbReference type="Proteomes" id="UP001279734">
    <property type="component" value="Unassembled WGS sequence"/>
</dbReference>
<evidence type="ECO:0000313" key="3">
    <source>
        <dbReference type="Proteomes" id="UP001279734"/>
    </source>
</evidence>
<feature type="region of interest" description="Disordered" evidence="1">
    <location>
        <begin position="1"/>
        <end position="38"/>
    </location>
</feature>
<accession>A0AAD3TEU9</accession>
<organism evidence="2 3">
    <name type="scientific">Nepenthes gracilis</name>
    <name type="common">Slender pitcher plant</name>
    <dbReference type="NCBI Taxonomy" id="150966"/>
    <lineage>
        <taxon>Eukaryota</taxon>
        <taxon>Viridiplantae</taxon>
        <taxon>Streptophyta</taxon>
        <taxon>Embryophyta</taxon>
        <taxon>Tracheophyta</taxon>
        <taxon>Spermatophyta</taxon>
        <taxon>Magnoliopsida</taxon>
        <taxon>eudicotyledons</taxon>
        <taxon>Gunneridae</taxon>
        <taxon>Pentapetalae</taxon>
        <taxon>Caryophyllales</taxon>
        <taxon>Nepenthaceae</taxon>
        <taxon>Nepenthes</taxon>
    </lineage>
</organism>
<keyword evidence="3" id="KW-1185">Reference proteome</keyword>
<evidence type="ECO:0000256" key="1">
    <source>
        <dbReference type="SAM" id="MobiDB-lite"/>
    </source>
</evidence>
<comment type="caution">
    <text evidence="2">The sequence shown here is derived from an EMBL/GenBank/DDBJ whole genome shotgun (WGS) entry which is preliminary data.</text>
</comment>
<dbReference type="EMBL" id="BSYO01000034">
    <property type="protein sequence ID" value="GMH28300.1"/>
    <property type="molecule type" value="Genomic_DNA"/>
</dbReference>
<proteinExistence type="predicted"/>
<protein>
    <submittedName>
        <fullName evidence="2">Uncharacterized protein</fullName>
    </submittedName>
</protein>
<evidence type="ECO:0000313" key="2">
    <source>
        <dbReference type="EMBL" id="GMH28300.1"/>
    </source>
</evidence>
<name>A0AAD3TEU9_NEPGR</name>
<gene>
    <name evidence="2" type="ORF">Nepgr_030143</name>
</gene>